<name>A0ABP0QME8_9DINO</name>
<gene>
    <name evidence="1" type="ORF">CCMP2556_LOCUS43034</name>
</gene>
<proteinExistence type="predicted"/>
<accession>A0ABP0QME8</accession>
<organism evidence="1 2">
    <name type="scientific">Durusdinium trenchii</name>
    <dbReference type="NCBI Taxonomy" id="1381693"/>
    <lineage>
        <taxon>Eukaryota</taxon>
        <taxon>Sar</taxon>
        <taxon>Alveolata</taxon>
        <taxon>Dinophyceae</taxon>
        <taxon>Suessiales</taxon>
        <taxon>Symbiodiniaceae</taxon>
        <taxon>Durusdinium</taxon>
    </lineage>
</organism>
<comment type="caution">
    <text evidence="1">The sequence shown here is derived from an EMBL/GenBank/DDBJ whole genome shotgun (WGS) entry which is preliminary data.</text>
</comment>
<dbReference type="EMBL" id="CAXAMN010024707">
    <property type="protein sequence ID" value="CAK9089387.1"/>
    <property type="molecule type" value="Genomic_DNA"/>
</dbReference>
<sequence>MQMRKQLVRHCWKNGFDLEGENVPCWLLQKPESERCDDVACSDPEKRHRRNPPADTPVACSQWFGIWRREIVGSRQQTPQFLCFSRLSSRLLVGITVEGLRPFRVNKWVISWNIVIW</sequence>
<dbReference type="Proteomes" id="UP001642484">
    <property type="component" value="Unassembled WGS sequence"/>
</dbReference>
<evidence type="ECO:0000313" key="2">
    <source>
        <dbReference type="Proteomes" id="UP001642484"/>
    </source>
</evidence>
<evidence type="ECO:0000313" key="1">
    <source>
        <dbReference type="EMBL" id="CAK9089387.1"/>
    </source>
</evidence>
<keyword evidence="2" id="KW-1185">Reference proteome</keyword>
<protein>
    <submittedName>
        <fullName evidence="1">Uncharacterized protein</fullName>
    </submittedName>
</protein>
<reference evidence="1 2" key="1">
    <citation type="submission" date="2024-02" db="EMBL/GenBank/DDBJ databases">
        <authorList>
            <person name="Chen Y."/>
            <person name="Shah S."/>
            <person name="Dougan E. K."/>
            <person name="Thang M."/>
            <person name="Chan C."/>
        </authorList>
    </citation>
    <scope>NUCLEOTIDE SEQUENCE [LARGE SCALE GENOMIC DNA]</scope>
</reference>